<dbReference type="Gene3D" id="3.90.79.10">
    <property type="entry name" value="Nucleoside Triphosphate Pyrophosphohydrolase"/>
    <property type="match status" value="1"/>
</dbReference>
<dbReference type="Proteomes" id="UP000799439">
    <property type="component" value="Unassembled WGS sequence"/>
</dbReference>
<dbReference type="EMBL" id="ML996088">
    <property type="protein sequence ID" value="KAF2151495.1"/>
    <property type="molecule type" value="Genomic_DNA"/>
</dbReference>
<accession>A0A9P4J1C2</accession>
<dbReference type="PANTHER" id="PTHR43736">
    <property type="entry name" value="ADP-RIBOSE PYROPHOSPHATASE"/>
    <property type="match status" value="1"/>
</dbReference>
<dbReference type="Pfam" id="PF00293">
    <property type="entry name" value="NUDIX"/>
    <property type="match status" value="1"/>
</dbReference>
<evidence type="ECO:0000313" key="3">
    <source>
        <dbReference type="Proteomes" id="UP000799439"/>
    </source>
</evidence>
<dbReference type="InterPro" id="IPR000086">
    <property type="entry name" value="NUDIX_hydrolase_dom"/>
</dbReference>
<dbReference type="SUPFAM" id="SSF55811">
    <property type="entry name" value="Nudix"/>
    <property type="match status" value="1"/>
</dbReference>
<dbReference type="InterPro" id="IPR015797">
    <property type="entry name" value="NUDIX_hydrolase-like_dom_sf"/>
</dbReference>
<reference evidence="2" key="1">
    <citation type="journal article" date="2020" name="Stud. Mycol.">
        <title>101 Dothideomycetes genomes: a test case for predicting lifestyles and emergence of pathogens.</title>
        <authorList>
            <person name="Haridas S."/>
            <person name="Albert R."/>
            <person name="Binder M."/>
            <person name="Bloem J."/>
            <person name="Labutti K."/>
            <person name="Salamov A."/>
            <person name="Andreopoulos B."/>
            <person name="Baker S."/>
            <person name="Barry K."/>
            <person name="Bills G."/>
            <person name="Bluhm B."/>
            <person name="Cannon C."/>
            <person name="Castanera R."/>
            <person name="Culley D."/>
            <person name="Daum C."/>
            <person name="Ezra D."/>
            <person name="Gonzalez J."/>
            <person name="Henrissat B."/>
            <person name="Kuo A."/>
            <person name="Liang C."/>
            <person name="Lipzen A."/>
            <person name="Lutzoni F."/>
            <person name="Magnuson J."/>
            <person name="Mondo S."/>
            <person name="Nolan M."/>
            <person name="Ohm R."/>
            <person name="Pangilinan J."/>
            <person name="Park H.-J."/>
            <person name="Ramirez L."/>
            <person name="Alfaro M."/>
            <person name="Sun H."/>
            <person name="Tritt A."/>
            <person name="Yoshinaga Y."/>
            <person name="Zwiers L.-H."/>
            <person name="Turgeon B."/>
            <person name="Goodwin S."/>
            <person name="Spatafora J."/>
            <person name="Crous P."/>
            <person name="Grigoriev I."/>
        </authorList>
    </citation>
    <scope>NUCLEOTIDE SEQUENCE</scope>
    <source>
        <strain evidence="2">CBS 260.36</strain>
    </source>
</reference>
<dbReference type="OrthoDB" id="276276at2759"/>
<comment type="caution">
    <text evidence="2">The sequence shown here is derived from an EMBL/GenBank/DDBJ whole genome shotgun (WGS) entry which is preliminary data.</text>
</comment>
<name>A0A9P4J1C2_9PEZI</name>
<dbReference type="AlphaFoldDB" id="A0A9P4J1C2"/>
<proteinExistence type="predicted"/>
<feature type="domain" description="Nudix hydrolase" evidence="1">
    <location>
        <begin position="35"/>
        <end position="201"/>
    </location>
</feature>
<keyword evidence="3" id="KW-1185">Reference proteome</keyword>
<sequence length="224" mass="24795">MESSSSANSNHIIIDPALAPFLCTPAQFLARHPDLHGVLAGAVVYRRSPDHARGLETLAIRRAATDSWPLLWEHPGGSVEVDKDPSLVHAAVRELQEEGGLVARRVICPVGLRKMFSSAGVEILVEEEDARMDSDDSLLIFRAKGRNWGKLTVLVDVREADATVNPQEHDRYYWMTQDEVANGRLQLLQNESIRFVSEGVKRTLLEGFRLLNDPTLADGAPHTS</sequence>
<evidence type="ECO:0000313" key="2">
    <source>
        <dbReference type="EMBL" id="KAF2151495.1"/>
    </source>
</evidence>
<evidence type="ECO:0000259" key="1">
    <source>
        <dbReference type="PROSITE" id="PS51462"/>
    </source>
</evidence>
<gene>
    <name evidence="2" type="ORF">K461DRAFT_280290</name>
</gene>
<protein>
    <recommendedName>
        <fullName evidence="1">Nudix hydrolase domain-containing protein</fullName>
    </recommendedName>
</protein>
<dbReference type="PROSITE" id="PS51462">
    <property type="entry name" value="NUDIX"/>
    <property type="match status" value="1"/>
</dbReference>
<dbReference type="CDD" id="cd02883">
    <property type="entry name" value="NUDIX_Hydrolase"/>
    <property type="match status" value="1"/>
</dbReference>
<dbReference type="PANTHER" id="PTHR43736:SF1">
    <property type="entry name" value="DIHYDRONEOPTERIN TRIPHOSPHATE DIPHOSPHATASE"/>
    <property type="match status" value="1"/>
</dbReference>
<organism evidence="2 3">
    <name type="scientific">Myriangium duriaei CBS 260.36</name>
    <dbReference type="NCBI Taxonomy" id="1168546"/>
    <lineage>
        <taxon>Eukaryota</taxon>
        <taxon>Fungi</taxon>
        <taxon>Dikarya</taxon>
        <taxon>Ascomycota</taxon>
        <taxon>Pezizomycotina</taxon>
        <taxon>Dothideomycetes</taxon>
        <taxon>Dothideomycetidae</taxon>
        <taxon>Myriangiales</taxon>
        <taxon>Myriangiaceae</taxon>
        <taxon>Myriangium</taxon>
    </lineage>
</organism>